<dbReference type="SUPFAM" id="SSF53187">
    <property type="entry name" value="Zn-dependent exopeptidases"/>
    <property type="match status" value="1"/>
</dbReference>
<dbReference type="Proteomes" id="UP000189941">
    <property type="component" value="Unassembled WGS sequence"/>
</dbReference>
<evidence type="ECO:0000256" key="2">
    <source>
        <dbReference type="ARBA" id="ARBA00001947"/>
    </source>
</evidence>
<dbReference type="InterPro" id="IPR050072">
    <property type="entry name" value="Peptidase_M20A"/>
</dbReference>
<keyword evidence="13" id="KW-0170">Cobalt</keyword>
<dbReference type="Gene3D" id="3.40.630.10">
    <property type="entry name" value="Zn peptidases"/>
    <property type="match status" value="2"/>
</dbReference>
<keyword evidence="11" id="KW-0220">Diaminopimelate biosynthesis</keyword>
<dbReference type="PANTHER" id="PTHR43808">
    <property type="entry name" value="ACETYLORNITHINE DEACETYLASE"/>
    <property type="match status" value="1"/>
</dbReference>
<keyword evidence="10" id="KW-0862">Zinc</keyword>
<feature type="domain" description="Peptidase M20 dimerisation" evidence="15">
    <location>
        <begin position="172"/>
        <end position="279"/>
    </location>
</feature>
<evidence type="ECO:0000256" key="7">
    <source>
        <dbReference type="ARBA" id="ARBA00022605"/>
    </source>
</evidence>
<dbReference type="UniPathway" id="UPA00034">
    <property type="reaction ID" value="UER00021"/>
</dbReference>
<dbReference type="GO" id="GO:0046872">
    <property type="term" value="F:metal ion binding"/>
    <property type="evidence" value="ECO:0007669"/>
    <property type="project" value="UniProtKB-KW"/>
</dbReference>
<evidence type="ECO:0000256" key="14">
    <source>
        <dbReference type="ARBA" id="ARBA00051301"/>
    </source>
</evidence>
<gene>
    <name evidence="16" type="ORF">SAMN02746011_01923</name>
</gene>
<proteinExistence type="inferred from homology"/>
<keyword evidence="7" id="KW-0028">Amino-acid biosynthesis</keyword>
<comment type="cofactor">
    <cofactor evidence="1">
        <name>Co(2+)</name>
        <dbReference type="ChEBI" id="CHEBI:48828"/>
    </cofactor>
</comment>
<dbReference type="NCBIfam" id="TIGR01910">
    <property type="entry name" value="DapE-ArgE"/>
    <property type="match status" value="1"/>
</dbReference>
<dbReference type="PANTHER" id="PTHR43808:SF8">
    <property type="entry name" value="PEPTIDASE M20 DIMERISATION DOMAIN-CONTAINING PROTEIN"/>
    <property type="match status" value="1"/>
</dbReference>
<dbReference type="GO" id="GO:0019877">
    <property type="term" value="P:diaminopimelate biosynthetic process"/>
    <property type="evidence" value="ECO:0007669"/>
    <property type="project" value="UniProtKB-KW"/>
</dbReference>
<dbReference type="NCBIfam" id="NF006365">
    <property type="entry name" value="PRK08588.1"/>
    <property type="match status" value="1"/>
</dbReference>
<dbReference type="InterPro" id="IPR001261">
    <property type="entry name" value="ArgE/DapE_CS"/>
</dbReference>
<dbReference type="Gene3D" id="3.30.70.360">
    <property type="match status" value="1"/>
</dbReference>
<comment type="cofactor">
    <cofactor evidence="2">
        <name>Zn(2+)</name>
        <dbReference type="ChEBI" id="CHEBI:29105"/>
    </cofactor>
</comment>
<dbReference type="Pfam" id="PF07687">
    <property type="entry name" value="M20_dimer"/>
    <property type="match status" value="1"/>
</dbReference>
<keyword evidence="17" id="KW-1185">Reference proteome</keyword>
<comment type="pathway">
    <text evidence="3">Amino-acid biosynthesis; L-lysine biosynthesis via DAP pathway; LL-2,6-diaminopimelate from (S)-tetrahydrodipicolinate (succinylase route): step 3/3.</text>
</comment>
<comment type="catalytic activity">
    <reaction evidence="14">
        <text>N-succinyl-(2S,6S)-2,6-diaminopimelate + H2O = (2S,6S)-2,6-diaminopimelate + succinate</text>
        <dbReference type="Rhea" id="RHEA:22608"/>
        <dbReference type="ChEBI" id="CHEBI:15377"/>
        <dbReference type="ChEBI" id="CHEBI:30031"/>
        <dbReference type="ChEBI" id="CHEBI:57609"/>
        <dbReference type="ChEBI" id="CHEBI:58087"/>
        <dbReference type="EC" id="3.5.1.18"/>
    </reaction>
</comment>
<keyword evidence="8" id="KW-0479">Metal-binding</keyword>
<evidence type="ECO:0000256" key="6">
    <source>
        <dbReference type="ARBA" id="ARBA00016853"/>
    </source>
</evidence>
<dbReference type="PROSITE" id="PS00758">
    <property type="entry name" value="ARGE_DAPE_CPG2_1"/>
    <property type="match status" value="1"/>
</dbReference>
<dbReference type="GO" id="GO:0009089">
    <property type="term" value="P:lysine biosynthetic process via diaminopimelate"/>
    <property type="evidence" value="ECO:0007669"/>
    <property type="project" value="UniProtKB-UniPathway"/>
</dbReference>
<evidence type="ECO:0000256" key="10">
    <source>
        <dbReference type="ARBA" id="ARBA00022833"/>
    </source>
</evidence>
<dbReference type="OrthoDB" id="9792335at2"/>
<evidence type="ECO:0000256" key="12">
    <source>
        <dbReference type="ARBA" id="ARBA00023154"/>
    </source>
</evidence>
<evidence type="ECO:0000256" key="8">
    <source>
        <dbReference type="ARBA" id="ARBA00022723"/>
    </source>
</evidence>
<sequence>MNREEKIQALRDIIKIKSVNGDELLVAQYLMNMLKGENIKTELIQYDKNRASLVAEFSNEGKKIGLTGHMDVVSEGKSSDWQHDPYGAEIVGNKLYGRGTSDMKAGLMAMTIAFMELAEENFEGTIRLLFTVGEEIGQYGSEDLSNRGYADDLDALIVGEPAYLGNISQITYAHMGSFNYKISSKGLASHSSMPEMGVNAIDNLLDFRNILKNKMEEICKNYENEIFGHTIFNITQIEGGSQINSIPDNASFSGNIRTIPEFDNDMMKDFIEELVDEFNGDNRNLKFEVTQSSMPVQSNPNSKLIKIIRQCADTNKLENINNPDIFNEDFINEIKEKKEIPVSATFSRGTTDGSNFFNKNKKMDFAIYGPGGIEVSHKVDEFVYMDRYLKFIDLYKEILQKYIK</sequence>
<evidence type="ECO:0000313" key="16">
    <source>
        <dbReference type="EMBL" id="SJZ85251.1"/>
    </source>
</evidence>
<evidence type="ECO:0000256" key="3">
    <source>
        <dbReference type="ARBA" id="ARBA00005130"/>
    </source>
</evidence>
<keyword evidence="12" id="KW-0457">Lysine biosynthesis</keyword>
<comment type="similarity">
    <text evidence="4">Belongs to the peptidase M20A family.</text>
</comment>
<evidence type="ECO:0000256" key="4">
    <source>
        <dbReference type="ARBA" id="ARBA00006247"/>
    </source>
</evidence>
<reference evidence="17" key="1">
    <citation type="submission" date="2017-02" db="EMBL/GenBank/DDBJ databases">
        <authorList>
            <person name="Varghese N."/>
            <person name="Submissions S."/>
        </authorList>
    </citation>
    <scope>NUCLEOTIDE SEQUENCE [LARGE SCALE GENOMIC DNA]</scope>
    <source>
        <strain evidence="17">DSM 15739</strain>
    </source>
</reference>
<dbReference type="CDD" id="cd08659">
    <property type="entry name" value="M20_ArgE_DapE-like"/>
    <property type="match status" value="1"/>
</dbReference>
<dbReference type="InterPro" id="IPR002933">
    <property type="entry name" value="Peptidase_M20"/>
</dbReference>
<dbReference type="GO" id="GO:0009014">
    <property type="term" value="F:succinyl-diaminopimelate desuccinylase activity"/>
    <property type="evidence" value="ECO:0007669"/>
    <property type="project" value="UniProtKB-EC"/>
</dbReference>
<dbReference type="AlphaFoldDB" id="A0A1T4P1C6"/>
<dbReference type="InterPro" id="IPR010182">
    <property type="entry name" value="ArgE/DapE"/>
</dbReference>
<dbReference type="PROSITE" id="PS00759">
    <property type="entry name" value="ARGE_DAPE_CPG2_2"/>
    <property type="match status" value="1"/>
</dbReference>
<dbReference type="InterPro" id="IPR011650">
    <property type="entry name" value="Peptidase_M20_dimer"/>
</dbReference>
<dbReference type="InterPro" id="IPR036264">
    <property type="entry name" value="Bact_exopeptidase_dim_dom"/>
</dbReference>
<accession>A0A1T4P1C6</accession>
<evidence type="ECO:0000256" key="13">
    <source>
        <dbReference type="ARBA" id="ARBA00023285"/>
    </source>
</evidence>
<evidence type="ECO:0000256" key="9">
    <source>
        <dbReference type="ARBA" id="ARBA00022801"/>
    </source>
</evidence>
<evidence type="ECO:0000256" key="1">
    <source>
        <dbReference type="ARBA" id="ARBA00001941"/>
    </source>
</evidence>
<evidence type="ECO:0000313" key="17">
    <source>
        <dbReference type="Proteomes" id="UP000189941"/>
    </source>
</evidence>
<protein>
    <recommendedName>
        <fullName evidence="6">Probable succinyl-diaminopimelate desuccinylase</fullName>
        <ecNumber evidence="5">3.5.1.18</ecNumber>
    </recommendedName>
</protein>
<dbReference type="EC" id="3.5.1.18" evidence="5"/>
<name>A0A1T4P1C6_9LACT</name>
<organism evidence="16 17">
    <name type="scientific">Globicatella sulfidifaciens DSM 15739</name>
    <dbReference type="NCBI Taxonomy" id="1121925"/>
    <lineage>
        <taxon>Bacteria</taxon>
        <taxon>Bacillati</taxon>
        <taxon>Bacillota</taxon>
        <taxon>Bacilli</taxon>
        <taxon>Lactobacillales</taxon>
        <taxon>Aerococcaceae</taxon>
        <taxon>Globicatella</taxon>
    </lineage>
</organism>
<evidence type="ECO:0000256" key="5">
    <source>
        <dbReference type="ARBA" id="ARBA00011921"/>
    </source>
</evidence>
<dbReference type="STRING" id="1121925.SAMN02746011_01923"/>
<evidence type="ECO:0000256" key="11">
    <source>
        <dbReference type="ARBA" id="ARBA00022915"/>
    </source>
</evidence>
<evidence type="ECO:0000259" key="15">
    <source>
        <dbReference type="Pfam" id="PF07687"/>
    </source>
</evidence>
<dbReference type="Pfam" id="PF01546">
    <property type="entry name" value="Peptidase_M20"/>
    <property type="match status" value="1"/>
</dbReference>
<dbReference type="SUPFAM" id="SSF55031">
    <property type="entry name" value="Bacterial exopeptidase dimerisation domain"/>
    <property type="match status" value="1"/>
</dbReference>
<dbReference type="EMBL" id="FUWO01000027">
    <property type="protein sequence ID" value="SJZ85251.1"/>
    <property type="molecule type" value="Genomic_DNA"/>
</dbReference>
<dbReference type="RefSeq" id="WP_078756587.1">
    <property type="nucleotide sequence ID" value="NZ_FUWO01000027.1"/>
</dbReference>
<keyword evidence="9" id="KW-0378">Hydrolase</keyword>